<sequence>MSVGTPTPEDKKQVTVATAYKWCVEARKILAMKIVGTGDRSKLKNAATLGKDKLEKLEQLTFGDLTPEMQDLQDRYVNLAWDMQVISKEYAAQELFLKELKERQPTIAIKQQTKEEKKLWEAPIKQAEAHLEKLREKMKLQTVELENVGQELSTEVDKKELERKRSKESLKGKKVELKICEDAEALLAKGMELVKSFGNYDADTAKIITEAYLPFKKLDWYAASDRAAQKEKLAELNAKWTLTKNAYDKGEGIYNKHKKDARALIVSIEEMLPETDRRDLINAYYTGQDAALRLQWNVAGAQVNELFVAELRKRLASVESNYRGWQELRTNQYNKIKTELAAITDGPFMNMALAKLADVIATTERTKDYATGISQFDEAQTEAREVLKAFNIINPKAAEFLAAKEEVQRIVDGLAGQNQSFALTFRDDFNKLYEEFLKAKNVATSGEANSLISTFEGKFTDLKNKVLDCQDDLKVAGMQKDIDDSEDLSKFVKPLAAKIKAAADAVFTYQGLDFDPVGDKALINGWNVKVNEARAVLQLIQDAVVENDSSMYATHKQNYLDKSAPLDDVINDATTRATTATNAVPNERLTLENNIKALQKLLKVERWLTFREATWHIDASEELKKIELNAKADSVGVLRDLNARVIEMTREAEEAFKYYSDRINPRAPKTDYGKLKDLLSALFKAINVKELKKTLTQEHGKLLERLTEAKDGISKDGPGTMSKNYTKWETLITGELTTAKNELLALLDKIKSQRSLLVKKAEKIMADVAGEYCTTLLRVSNETISATNVPIYQQAKDLLQQISAGESEEALKIADKQLIALAEELQFAIEDAAQGTGNELLDESKKNAKKEKEKFDAEQKLKGEYDDTKLLYGPLKEKLKKSSGIDKTELSRIDSLAKEAAKMYKKKDIAGARRSMVLAYQLALQLDKDPLASQTTDRGKKHLKELNPRWTNGIKTLLDSLGGLEKAIEKSADGTPDVTPADITRTFNTKVTTRMKDQLDPAAFQQELLVLASDSPGGKKKEADLAKKRKLREQALAKLRRYRDMVQKGPLFRSVIMENNPWSRDGGSVLGLPLLRAINDLDLNLQRAVE</sequence>
<dbReference type="EMBL" id="CP001848">
    <property type="protein sequence ID" value="ADB16516.1"/>
    <property type="molecule type" value="Genomic_DNA"/>
</dbReference>
<reference evidence="2 3" key="1">
    <citation type="journal article" date="2009" name="Stand. Genomic Sci.">
        <title>Complete genome sequence of Pirellula staleyi type strain (ATCC 27377).</title>
        <authorList>
            <person name="Clum A."/>
            <person name="Tindall B.J."/>
            <person name="Sikorski J."/>
            <person name="Ivanova N."/>
            <person name="Mavrommatis K."/>
            <person name="Lucas S."/>
            <person name="Glavina del Rio T."/>
            <person name="Nolan M."/>
            <person name="Chen F."/>
            <person name="Tice H."/>
            <person name="Pitluck S."/>
            <person name="Cheng J.F."/>
            <person name="Chertkov O."/>
            <person name="Brettin T."/>
            <person name="Han C."/>
            <person name="Detter J.C."/>
            <person name="Kuske C."/>
            <person name="Bruce D."/>
            <person name="Goodwin L."/>
            <person name="Ovchinikova G."/>
            <person name="Pati A."/>
            <person name="Mikhailova N."/>
            <person name="Chen A."/>
            <person name="Palaniappan K."/>
            <person name="Land M."/>
            <person name="Hauser L."/>
            <person name="Chang Y.J."/>
            <person name="Jeffries C.D."/>
            <person name="Chain P."/>
            <person name="Rohde M."/>
            <person name="Goker M."/>
            <person name="Bristow J."/>
            <person name="Eisen J.A."/>
            <person name="Markowitz V."/>
            <person name="Hugenholtz P."/>
            <person name="Kyrpides N.C."/>
            <person name="Klenk H.P."/>
            <person name="Lapidus A."/>
        </authorList>
    </citation>
    <scope>NUCLEOTIDE SEQUENCE [LARGE SCALE GENOMIC DNA]</scope>
    <source>
        <strain evidence="3">ATCC 27377 / DSM 6068 / ICPB 4128</strain>
    </source>
</reference>
<keyword evidence="1" id="KW-0175">Coiled coil</keyword>
<keyword evidence="3" id="KW-1185">Reference proteome</keyword>
<dbReference type="AlphaFoldDB" id="D2QZN3"/>
<accession>D2QZN3</accession>
<name>D2QZN3_PIRSD</name>
<organism evidence="2 3">
    <name type="scientific">Pirellula staleyi (strain ATCC 27377 / DSM 6068 / ICPB 4128)</name>
    <name type="common">Pirella staleyi</name>
    <dbReference type="NCBI Taxonomy" id="530564"/>
    <lineage>
        <taxon>Bacteria</taxon>
        <taxon>Pseudomonadati</taxon>
        <taxon>Planctomycetota</taxon>
        <taxon>Planctomycetia</taxon>
        <taxon>Pirellulales</taxon>
        <taxon>Pirellulaceae</taxon>
        <taxon>Pirellula</taxon>
    </lineage>
</organism>
<gene>
    <name evidence="2" type="ordered locus">Psta_1842</name>
</gene>
<dbReference type="OrthoDB" id="9821885at2"/>
<dbReference type="STRING" id="530564.Psta_1842"/>
<evidence type="ECO:0000313" key="2">
    <source>
        <dbReference type="EMBL" id="ADB16516.1"/>
    </source>
</evidence>
<dbReference type="KEGG" id="psl:Psta_1842"/>
<dbReference type="Proteomes" id="UP000001887">
    <property type="component" value="Chromosome"/>
</dbReference>
<feature type="coiled-coil region" evidence="1">
    <location>
        <begin position="124"/>
        <end position="151"/>
    </location>
</feature>
<proteinExistence type="predicted"/>
<dbReference type="HOGENOM" id="CLU_284667_0_0_0"/>
<protein>
    <submittedName>
        <fullName evidence="2">Uncharacterized protein</fullName>
    </submittedName>
</protein>
<evidence type="ECO:0000256" key="1">
    <source>
        <dbReference type="SAM" id="Coils"/>
    </source>
</evidence>
<evidence type="ECO:0000313" key="3">
    <source>
        <dbReference type="Proteomes" id="UP000001887"/>
    </source>
</evidence>